<dbReference type="AlphaFoldDB" id="A0A7W9GUG5"/>
<accession>A0A7W9GUG5</accession>
<dbReference type="GO" id="GO:0042274">
    <property type="term" value="P:ribosomal small subunit biogenesis"/>
    <property type="evidence" value="ECO:0007669"/>
    <property type="project" value="UniProtKB-UniRule"/>
</dbReference>
<evidence type="ECO:0000259" key="7">
    <source>
        <dbReference type="Pfam" id="PF24986"/>
    </source>
</evidence>
<keyword evidence="3 5" id="KW-0698">rRNA processing</keyword>
<dbReference type="Gene3D" id="2.40.30.60">
    <property type="entry name" value="RimM"/>
    <property type="match status" value="1"/>
</dbReference>
<dbReference type="InterPro" id="IPR002676">
    <property type="entry name" value="RimM_N"/>
</dbReference>
<protein>
    <recommendedName>
        <fullName evidence="5">Ribosome maturation factor RimM</fullName>
    </recommendedName>
</protein>
<keyword evidence="4 5" id="KW-0143">Chaperone</keyword>
<dbReference type="Pfam" id="PF01782">
    <property type="entry name" value="RimM"/>
    <property type="match status" value="1"/>
</dbReference>
<name>A0A7W9GUG5_9ACTN</name>
<evidence type="ECO:0000256" key="1">
    <source>
        <dbReference type="ARBA" id="ARBA00022490"/>
    </source>
</evidence>
<dbReference type="GO" id="GO:0043022">
    <property type="term" value="F:ribosome binding"/>
    <property type="evidence" value="ECO:0007669"/>
    <property type="project" value="InterPro"/>
</dbReference>
<comment type="subunit">
    <text evidence="5">Binds ribosomal protein uS19.</text>
</comment>
<comment type="similarity">
    <text evidence="5">Belongs to the RimM family.</text>
</comment>
<evidence type="ECO:0000259" key="6">
    <source>
        <dbReference type="Pfam" id="PF01782"/>
    </source>
</evidence>
<dbReference type="Pfam" id="PF24986">
    <property type="entry name" value="PRC_RimM"/>
    <property type="match status" value="1"/>
</dbReference>
<keyword evidence="9" id="KW-1185">Reference proteome</keyword>
<comment type="domain">
    <text evidence="5">The PRC barrel domain binds ribosomal protein uS19.</text>
</comment>
<organism evidence="8 9">
    <name type="scientific">Jiangella mangrovi</name>
    <dbReference type="NCBI Taxonomy" id="1524084"/>
    <lineage>
        <taxon>Bacteria</taxon>
        <taxon>Bacillati</taxon>
        <taxon>Actinomycetota</taxon>
        <taxon>Actinomycetes</taxon>
        <taxon>Jiangellales</taxon>
        <taxon>Jiangellaceae</taxon>
        <taxon>Jiangella</taxon>
    </lineage>
</organism>
<dbReference type="Proteomes" id="UP000542813">
    <property type="component" value="Unassembled WGS sequence"/>
</dbReference>
<evidence type="ECO:0000256" key="5">
    <source>
        <dbReference type="HAMAP-Rule" id="MF_00014"/>
    </source>
</evidence>
<dbReference type="InterPro" id="IPR036976">
    <property type="entry name" value="RimM_N_sf"/>
</dbReference>
<dbReference type="SUPFAM" id="SSF50447">
    <property type="entry name" value="Translation proteins"/>
    <property type="match status" value="1"/>
</dbReference>
<feature type="domain" description="Ribosome maturation factor RimM PRC barrel" evidence="7">
    <location>
        <begin position="99"/>
        <end position="166"/>
    </location>
</feature>
<evidence type="ECO:0000256" key="4">
    <source>
        <dbReference type="ARBA" id="ARBA00023186"/>
    </source>
</evidence>
<dbReference type="HAMAP" id="MF_00014">
    <property type="entry name" value="Ribosome_mat_RimM"/>
    <property type="match status" value="1"/>
</dbReference>
<comment type="function">
    <text evidence="5">An accessory protein needed during the final step in the assembly of 30S ribosomal subunit, possibly for assembly of the head region. Essential for efficient processing of 16S rRNA. May be needed both before and after RbfA during the maturation of 16S rRNA. It has affinity for free ribosomal 30S subunits but not for 70S ribosomes.</text>
</comment>
<dbReference type="InterPro" id="IPR011033">
    <property type="entry name" value="PRC_barrel-like_sf"/>
</dbReference>
<dbReference type="EMBL" id="JACHMM010000001">
    <property type="protein sequence ID" value="MBB5789946.1"/>
    <property type="molecule type" value="Genomic_DNA"/>
</dbReference>
<dbReference type="NCBIfam" id="TIGR02273">
    <property type="entry name" value="16S_RimM"/>
    <property type="match status" value="1"/>
</dbReference>
<dbReference type="PANTHER" id="PTHR33692">
    <property type="entry name" value="RIBOSOME MATURATION FACTOR RIMM"/>
    <property type="match status" value="1"/>
</dbReference>
<evidence type="ECO:0000256" key="2">
    <source>
        <dbReference type="ARBA" id="ARBA00022517"/>
    </source>
</evidence>
<proteinExistence type="inferred from homology"/>
<feature type="domain" description="RimM N-terminal" evidence="6">
    <location>
        <begin position="4"/>
        <end position="84"/>
    </location>
</feature>
<dbReference type="RefSeq" id="WP_184825654.1">
    <property type="nucleotide sequence ID" value="NZ_JACHMM010000001.1"/>
</dbReference>
<dbReference type="GO" id="GO:0005737">
    <property type="term" value="C:cytoplasm"/>
    <property type="evidence" value="ECO:0007669"/>
    <property type="project" value="UniProtKB-SubCell"/>
</dbReference>
<dbReference type="InterPro" id="IPR011961">
    <property type="entry name" value="RimM"/>
</dbReference>
<comment type="subcellular location">
    <subcellularLocation>
        <location evidence="5">Cytoplasm</location>
    </subcellularLocation>
</comment>
<keyword evidence="2 5" id="KW-0690">Ribosome biogenesis</keyword>
<reference evidence="8 9" key="1">
    <citation type="submission" date="2020-08" db="EMBL/GenBank/DDBJ databases">
        <title>Sequencing the genomes of 1000 actinobacteria strains.</title>
        <authorList>
            <person name="Klenk H.-P."/>
        </authorList>
    </citation>
    <scope>NUCLEOTIDE SEQUENCE [LARGE SCALE GENOMIC DNA]</scope>
    <source>
        <strain evidence="8 9">DSM 102122</strain>
    </source>
</reference>
<keyword evidence="1 5" id="KW-0963">Cytoplasm</keyword>
<evidence type="ECO:0000313" key="8">
    <source>
        <dbReference type="EMBL" id="MBB5789946.1"/>
    </source>
</evidence>
<gene>
    <name evidence="5" type="primary">rimM</name>
    <name evidence="8" type="ORF">HD601_004521</name>
</gene>
<dbReference type="InterPro" id="IPR009000">
    <property type="entry name" value="Transl_B-barrel_sf"/>
</dbReference>
<dbReference type="SUPFAM" id="SSF50346">
    <property type="entry name" value="PRC-barrel domain"/>
    <property type="match status" value="1"/>
</dbReference>
<dbReference type="InterPro" id="IPR056792">
    <property type="entry name" value="PRC_RimM"/>
</dbReference>
<comment type="caution">
    <text evidence="8">The sequence shown here is derived from an EMBL/GenBank/DDBJ whole genome shotgun (WGS) entry which is preliminary data.</text>
</comment>
<dbReference type="GO" id="GO:0005840">
    <property type="term" value="C:ribosome"/>
    <property type="evidence" value="ECO:0007669"/>
    <property type="project" value="InterPro"/>
</dbReference>
<dbReference type="PANTHER" id="PTHR33692:SF1">
    <property type="entry name" value="RIBOSOME MATURATION FACTOR RIMM"/>
    <property type="match status" value="1"/>
</dbReference>
<dbReference type="Gene3D" id="2.30.30.240">
    <property type="entry name" value="PRC-barrel domain"/>
    <property type="match status" value="1"/>
</dbReference>
<evidence type="ECO:0000313" key="9">
    <source>
        <dbReference type="Proteomes" id="UP000542813"/>
    </source>
</evidence>
<sequence length="174" mass="18522">MIVTVGRIGRAHGIRGEVSVEVRTDTPDERFADGAVLTTDPVRRGPLTVRGSRWHSGRLLVTFDAVTDRTVAEGLRGTLLLAEVADDETTGDPDEFFDHQLVGLKAVGVDGAAIGVVREIIHAPGQDLLSIELGDGREALVPFVVEIVPEVDVAGSRVVIDPPPGLFEEDPSAE</sequence>
<evidence type="ECO:0000256" key="3">
    <source>
        <dbReference type="ARBA" id="ARBA00022552"/>
    </source>
</evidence>
<dbReference type="GO" id="GO:0006364">
    <property type="term" value="P:rRNA processing"/>
    <property type="evidence" value="ECO:0007669"/>
    <property type="project" value="UniProtKB-UniRule"/>
</dbReference>